<comment type="caution">
    <text evidence="1">The sequence shown here is derived from an EMBL/GenBank/DDBJ whole genome shotgun (WGS) entry which is preliminary data.</text>
</comment>
<dbReference type="STRING" id="53326.A0A016SBA9"/>
<dbReference type="Proteomes" id="UP000024635">
    <property type="component" value="Unassembled WGS sequence"/>
</dbReference>
<dbReference type="OrthoDB" id="19711at2759"/>
<evidence type="ECO:0000313" key="1">
    <source>
        <dbReference type="EMBL" id="EYB87632.1"/>
    </source>
</evidence>
<accession>A0A016SBA9</accession>
<keyword evidence="2" id="KW-1185">Reference proteome</keyword>
<reference evidence="2" key="1">
    <citation type="journal article" date="2015" name="Nat. Genet.">
        <title>The genome and transcriptome of the zoonotic hookworm Ancylostoma ceylanicum identify infection-specific gene families.</title>
        <authorList>
            <person name="Schwarz E.M."/>
            <person name="Hu Y."/>
            <person name="Antoshechkin I."/>
            <person name="Miller M.M."/>
            <person name="Sternberg P.W."/>
            <person name="Aroian R.V."/>
        </authorList>
    </citation>
    <scope>NUCLEOTIDE SEQUENCE</scope>
    <source>
        <strain evidence="2">HY135</strain>
    </source>
</reference>
<dbReference type="InterPro" id="IPR036047">
    <property type="entry name" value="F-box-like_dom_sf"/>
</dbReference>
<organism evidence="1 2">
    <name type="scientific">Ancylostoma ceylanicum</name>
    <dbReference type="NCBI Taxonomy" id="53326"/>
    <lineage>
        <taxon>Eukaryota</taxon>
        <taxon>Metazoa</taxon>
        <taxon>Ecdysozoa</taxon>
        <taxon>Nematoda</taxon>
        <taxon>Chromadorea</taxon>
        <taxon>Rhabditida</taxon>
        <taxon>Rhabditina</taxon>
        <taxon>Rhabditomorpha</taxon>
        <taxon>Strongyloidea</taxon>
        <taxon>Ancylostomatidae</taxon>
        <taxon>Ancylostomatinae</taxon>
        <taxon>Ancylostoma</taxon>
    </lineage>
</organism>
<dbReference type="SUPFAM" id="SSF81383">
    <property type="entry name" value="F-box domain"/>
    <property type="match status" value="1"/>
</dbReference>
<gene>
    <name evidence="1" type="primary">Acey_s0259.g487</name>
    <name evidence="1" type="ORF">Y032_0259g487</name>
</gene>
<sequence>MSWPGPSDASDCQLHNGTAKSFGAAVTNGHIKKHKTAERIKIFRQWMADVDEEEKKMFIRELLSDCDLPNLEYISMLISRLRVARSRPTSNGSKDPLTLLPSHIVLRIMSYLDPGKSGKIVCIILSKWTNPK</sequence>
<name>A0A016SBA9_9BILA</name>
<protein>
    <recommendedName>
        <fullName evidence="3">F-box domain-containing protein</fullName>
    </recommendedName>
</protein>
<evidence type="ECO:0008006" key="3">
    <source>
        <dbReference type="Google" id="ProtNLM"/>
    </source>
</evidence>
<dbReference type="AlphaFoldDB" id="A0A016SBA9"/>
<dbReference type="EMBL" id="JARK01001595">
    <property type="protein sequence ID" value="EYB87632.1"/>
    <property type="molecule type" value="Genomic_DNA"/>
</dbReference>
<evidence type="ECO:0000313" key="2">
    <source>
        <dbReference type="Proteomes" id="UP000024635"/>
    </source>
</evidence>
<proteinExistence type="predicted"/>